<reference evidence="2 3" key="1">
    <citation type="journal article" date="2014" name="Agronomy (Basel)">
        <title>A Draft Genome Sequence for Ensete ventricosum, the Drought-Tolerant Tree Against Hunger.</title>
        <authorList>
            <person name="Harrison J."/>
            <person name="Moore K.A."/>
            <person name="Paszkiewicz K."/>
            <person name="Jones T."/>
            <person name="Grant M."/>
            <person name="Ambacheew D."/>
            <person name="Muzemil S."/>
            <person name="Studholme D.J."/>
        </authorList>
    </citation>
    <scope>NUCLEOTIDE SEQUENCE [LARGE SCALE GENOMIC DNA]</scope>
</reference>
<sequence>MCTEDRSSNRKNRRTGIARWKGTSGDGEVGAAPEGPVAGVQVLTCRHHTRSRGRPKKTWPSGLPRMMLRSTAKPPVSELESPKLKTTARLPHVDSAGSAPGEQRETHRSQQAAAATEKPRRSDSADAHGMDNNKDTEGWRFRRRRNERERERERERETNKGHHGGVDAGLLPQDGDHLSRRRQRTRGSSRTSRWGPSEYCGAHRGSLCTLFRTRQLWVKRRDAWLRRRTSEKLSGSRCMCVGTATTGASPVGVQPWGQVTLSTVTHARHQGNAASGVRAL</sequence>
<evidence type="ECO:0000313" key="2">
    <source>
        <dbReference type="EMBL" id="RRT48967.1"/>
    </source>
</evidence>
<dbReference type="Proteomes" id="UP000287651">
    <property type="component" value="Unassembled WGS sequence"/>
</dbReference>
<evidence type="ECO:0000313" key="3">
    <source>
        <dbReference type="Proteomes" id="UP000287651"/>
    </source>
</evidence>
<protein>
    <submittedName>
        <fullName evidence="2">Uncharacterized protein</fullName>
    </submittedName>
</protein>
<feature type="region of interest" description="Disordered" evidence="1">
    <location>
        <begin position="1"/>
        <end position="196"/>
    </location>
</feature>
<feature type="compositionally biased region" description="Basic and acidic residues" evidence="1">
    <location>
        <begin position="117"/>
        <end position="160"/>
    </location>
</feature>
<organism evidence="2 3">
    <name type="scientific">Ensete ventricosum</name>
    <name type="common">Abyssinian banana</name>
    <name type="synonym">Musa ensete</name>
    <dbReference type="NCBI Taxonomy" id="4639"/>
    <lineage>
        <taxon>Eukaryota</taxon>
        <taxon>Viridiplantae</taxon>
        <taxon>Streptophyta</taxon>
        <taxon>Embryophyta</taxon>
        <taxon>Tracheophyta</taxon>
        <taxon>Spermatophyta</taxon>
        <taxon>Magnoliopsida</taxon>
        <taxon>Liliopsida</taxon>
        <taxon>Zingiberales</taxon>
        <taxon>Musaceae</taxon>
        <taxon>Ensete</taxon>
    </lineage>
</organism>
<comment type="caution">
    <text evidence="2">The sequence shown here is derived from an EMBL/GenBank/DDBJ whole genome shotgun (WGS) entry which is preliminary data.</text>
</comment>
<dbReference type="EMBL" id="AMZH03013614">
    <property type="protein sequence ID" value="RRT48967.1"/>
    <property type="molecule type" value="Genomic_DNA"/>
</dbReference>
<name>A0A426YB82_ENSVE</name>
<evidence type="ECO:0000256" key="1">
    <source>
        <dbReference type="SAM" id="MobiDB-lite"/>
    </source>
</evidence>
<accession>A0A426YB82</accession>
<feature type="compositionally biased region" description="Basic residues" evidence="1">
    <location>
        <begin position="45"/>
        <end position="57"/>
    </location>
</feature>
<gene>
    <name evidence="2" type="ORF">B296_00052701</name>
</gene>
<dbReference type="AlphaFoldDB" id="A0A426YB82"/>
<proteinExistence type="predicted"/>